<evidence type="ECO:0000256" key="1">
    <source>
        <dbReference type="ARBA" id="ARBA00004395"/>
    </source>
</evidence>
<dbReference type="GO" id="GO:0007030">
    <property type="term" value="P:Golgi organization"/>
    <property type="evidence" value="ECO:0007669"/>
    <property type="project" value="InterPro"/>
</dbReference>
<keyword evidence="6" id="KW-0333">Golgi apparatus</keyword>
<keyword evidence="5" id="KW-0653">Protein transport</keyword>
<evidence type="ECO:0000259" key="12">
    <source>
        <dbReference type="Pfam" id="PF12022"/>
    </source>
</evidence>
<feature type="domain" description="Conserved oligomeric Golgi complex subunit 2 N-terminal" evidence="11">
    <location>
        <begin position="7"/>
        <end position="80"/>
    </location>
</feature>
<comment type="similarity">
    <text evidence="2">Belongs to the COG2 family.</text>
</comment>
<keyword evidence="15" id="KW-1185">Reference proteome</keyword>
<reference evidence="13 15" key="1">
    <citation type="submission" date="2021-11" db="EMBL/GenBank/DDBJ databases">
        <authorList>
            <person name="Islam A."/>
            <person name="Islam S."/>
            <person name="Flora M.S."/>
            <person name="Rahman M."/>
            <person name="Ziaur R.M."/>
            <person name="Epstein J.H."/>
            <person name="Hassan M."/>
            <person name="Klassen M."/>
            <person name="Woodard K."/>
            <person name="Webb A."/>
            <person name="Webby R.J."/>
            <person name="El Zowalaty M.E."/>
        </authorList>
    </citation>
    <scope>NUCLEOTIDE SEQUENCE</scope>
    <source>
        <strain evidence="14">Pbs1</strain>
        <strain evidence="13">Pbs3</strain>
    </source>
</reference>
<dbReference type="AlphaFoldDB" id="A0AAU9KXY7"/>
<dbReference type="GO" id="GO:0006891">
    <property type="term" value="P:intra-Golgi vesicle-mediated transport"/>
    <property type="evidence" value="ECO:0007669"/>
    <property type="project" value="TreeGrafter"/>
</dbReference>
<organism evidence="13 16">
    <name type="scientific">Peronospora belbahrii</name>
    <dbReference type="NCBI Taxonomy" id="622444"/>
    <lineage>
        <taxon>Eukaryota</taxon>
        <taxon>Sar</taxon>
        <taxon>Stramenopiles</taxon>
        <taxon>Oomycota</taxon>
        <taxon>Peronosporomycetes</taxon>
        <taxon>Peronosporales</taxon>
        <taxon>Peronosporaceae</taxon>
        <taxon>Peronospora</taxon>
    </lineage>
</organism>
<dbReference type="PANTHER" id="PTHR12961:SF0">
    <property type="entry name" value="CONSERVED OLIGOMERIC GOLGI COMPLEX SUBUNIT 2"/>
    <property type="match status" value="1"/>
</dbReference>
<name>A0AAU9KXY7_9STRA</name>
<evidence type="ECO:0000256" key="3">
    <source>
        <dbReference type="ARBA" id="ARBA00020977"/>
    </source>
</evidence>
<evidence type="ECO:0000256" key="2">
    <source>
        <dbReference type="ARBA" id="ARBA00007603"/>
    </source>
</evidence>
<dbReference type="Proteomes" id="UP001160483">
    <property type="component" value="Unassembled WGS sequence"/>
</dbReference>
<dbReference type="EMBL" id="CAKLCB010000205">
    <property type="protein sequence ID" value="CAH0516751.1"/>
    <property type="molecule type" value="Genomic_DNA"/>
</dbReference>
<accession>A0AAU9KXY7</accession>
<sequence>MVRGTYCFDEKAFSVDVFDVTKFLEDCRTRSPLETIYQDLKQFQTALENQLVAIINEDYAEFLQLSSKLKGVDEAVSSVRAPILAVLKRVDEVQDAMSALQNKIQTQLQNAKTLHQEETDLQLSINILEKLLLVEDLLEIASPFENNGKEEVSMSKNEPILSDENSDDDEFENFEQVKKRLYAMNAAEDCAKLERAAQLFVQLDLEFMNGMHLAAIQKQEKRLAVVEETLLRRLETELATEIFPDTYYNRDHAISELNLSYLLRAYVLLDKSNIPEDMIGRLLVQPFAEENLTRGKLDGRVRGSCEGLPQIYESILDFISSKFAGILALSVCQSESKCSADILGNAIWKPLQKFLATKHGVIFQAADAERFHQNYTVSMRFLADLEEQFCKNKVTKSRFRSHESVLEFKEKWNIDVYFELRASQLASSLEQSVGVKREDSTSSDSRNGTMSIVIDKSALVFEDSKCLWKALQDCWSDRIFLAPLLSSFCKLSLQLFAYYIGIWKEPLLSTVKLLNSETKVDFSAVPLHNLNTEEDLFFAGNDFHVLYNKISQELLAIVRDHVDAFTEDSQAFVTEFFHEPLASLVELETSCWSVAVTTVAADCKKVLPAIRTVKGQYQITNKPLPTTPSTYVPNIIRPMKNFLEKWGAHFDAAKRQTLLQAIVEEVCSVYSTLSLELLRSALELEESLKIRKLQRYSGSSSVPTNNIVTDTEKMRMQLLLDLEEIQRELIVLGLDVDCCRSLQGAIAKLSERDGDRWTLERVALACVLLRHYLCRAVELVRSSEAYWDPIFLHKIQERQVLGWLRSRRQYARIELKNCPRIRADHFCLMPQGKGIIFDVLLLKELLVISLSLTARDWLYTQNAWPAKATLRLRTEHPLH</sequence>
<keyword evidence="7" id="KW-0472">Membrane</keyword>
<dbReference type="GO" id="GO:0015031">
    <property type="term" value="P:protein transport"/>
    <property type="evidence" value="ECO:0007669"/>
    <property type="project" value="UniProtKB-KW"/>
</dbReference>
<keyword evidence="9" id="KW-0175">Coiled coil</keyword>
<feature type="region of interest" description="Disordered" evidence="10">
    <location>
        <begin position="149"/>
        <end position="168"/>
    </location>
</feature>
<gene>
    <name evidence="14" type="ORF">PBS001_LOCUS3393</name>
    <name evidence="13" type="ORF">PBS003_LOCUS4513</name>
</gene>
<dbReference type="EMBL" id="CAKKTJ010000193">
    <property type="protein sequence ID" value="CAH0477783.1"/>
    <property type="molecule type" value="Genomic_DNA"/>
</dbReference>
<evidence type="ECO:0000256" key="7">
    <source>
        <dbReference type="ARBA" id="ARBA00023136"/>
    </source>
</evidence>
<evidence type="ECO:0000256" key="9">
    <source>
        <dbReference type="SAM" id="Coils"/>
    </source>
</evidence>
<evidence type="ECO:0000256" key="5">
    <source>
        <dbReference type="ARBA" id="ARBA00022927"/>
    </source>
</evidence>
<comment type="subcellular location">
    <subcellularLocation>
        <location evidence="1">Golgi apparatus membrane</location>
        <topology evidence="1">Peripheral membrane protein</topology>
    </subcellularLocation>
</comment>
<dbReference type="Pfam" id="PF12022">
    <property type="entry name" value="COG2_C"/>
    <property type="match status" value="1"/>
</dbReference>
<evidence type="ECO:0000313" key="16">
    <source>
        <dbReference type="Proteomes" id="UP001160483"/>
    </source>
</evidence>
<dbReference type="PANTHER" id="PTHR12961">
    <property type="entry name" value="CONSERVED OLIGOMERIC GOLGI COMPLEX COMPONENT 2"/>
    <property type="match status" value="1"/>
</dbReference>
<proteinExistence type="inferred from homology"/>
<evidence type="ECO:0000313" key="15">
    <source>
        <dbReference type="Proteomes" id="UP001158986"/>
    </source>
</evidence>
<keyword evidence="4" id="KW-0813">Transport</keyword>
<evidence type="ECO:0000256" key="4">
    <source>
        <dbReference type="ARBA" id="ARBA00022448"/>
    </source>
</evidence>
<dbReference type="Proteomes" id="UP001158986">
    <property type="component" value="Unassembled WGS sequence"/>
</dbReference>
<evidence type="ECO:0000313" key="13">
    <source>
        <dbReference type="EMBL" id="CAH0477783.1"/>
    </source>
</evidence>
<dbReference type="Pfam" id="PF06148">
    <property type="entry name" value="COG2_N"/>
    <property type="match status" value="1"/>
</dbReference>
<evidence type="ECO:0000256" key="10">
    <source>
        <dbReference type="SAM" id="MobiDB-lite"/>
    </source>
</evidence>
<evidence type="ECO:0000313" key="14">
    <source>
        <dbReference type="EMBL" id="CAH0516751.1"/>
    </source>
</evidence>
<dbReference type="InterPro" id="IPR024603">
    <property type="entry name" value="COG_complex_COG2_C"/>
</dbReference>
<dbReference type="GO" id="GO:0000139">
    <property type="term" value="C:Golgi membrane"/>
    <property type="evidence" value="ECO:0007669"/>
    <property type="project" value="UniProtKB-SubCell"/>
</dbReference>
<feature type="coiled-coil region" evidence="9">
    <location>
        <begin position="90"/>
        <end position="117"/>
    </location>
</feature>
<evidence type="ECO:0000256" key="8">
    <source>
        <dbReference type="ARBA" id="ARBA00031344"/>
    </source>
</evidence>
<dbReference type="GO" id="GO:0017119">
    <property type="term" value="C:Golgi transport complex"/>
    <property type="evidence" value="ECO:0007669"/>
    <property type="project" value="TreeGrafter"/>
</dbReference>
<feature type="domain" description="COG complex component COG2 C-terminal" evidence="12">
    <location>
        <begin position="410"/>
        <end position="721"/>
    </location>
</feature>
<dbReference type="InterPro" id="IPR024602">
    <property type="entry name" value="COG_su2_N"/>
</dbReference>
<evidence type="ECO:0000256" key="6">
    <source>
        <dbReference type="ARBA" id="ARBA00023034"/>
    </source>
</evidence>
<dbReference type="InterPro" id="IPR009316">
    <property type="entry name" value="COG2"/>
</dbReference>
<protein>
    <recommendedName>
        <fullName evidence="3">Conserved oligomeric Golgi complex subunit 2</fullName>
    </recommendedName>
    <alternativeName>
        <fullName evidence="8">Component of oligomeric Golgi complex 2</fullName>
    </alternativeName>
</protein>
<evidence type="ECO:0000259" key="11">
    <source>
        <dbReference type="Pfam" id="PF06148"/>
    </source>
</evidence>
<comment type="caution">
    <text evidence="13">The sequence shown here is derived from an EMBL/GenBank/DDBJ whole genome shotgun (WGS) entry which is preliminary data.</text>
</comment>